<dbReference type="InterPro" id="IPR012938">
    <property type="entry name" value="Glc/Sorbosone_DH"/>
</dbReference>
<dbReference type="PROSITE" id="PS51175">
    <property type="entry name" value="CBM6"/>
    <property type="match status" value="1"/>
</dbReference>
<feature type="domain" description="PKD" evidence="4">
    <location>
        <begin position="489"/>
        <end position="572"/>
    </location>
</feature>
<keyword evidence="7" id="KW-1185">Reference proteome</keyword>
<dbReference type="PROSITE" id="PS51318">
    <property type="entry name" value="TAT"/>
    <property type="match status" value="1"/>
</dbReference>
<dbReference type="InterPro" id="IPR006584">
    <property type="entry name" value="Cellulose-bd_IV"/>
</dbReference>
<evidence type="ECO:0000313" key="6">
    <source>
        <dbReference type="EMBL" id="MCP2330014.1"/>
    </source>
</evidence>
<dbReference type="Pfam" id="PF06439">
    <property type="entry name" value="3keto-disac_hyd"/>
    <property type="match status" value="1"/>
</dbReference>
<evidence type="ECO:0000256" key="2">
    <source>
        <dbReference type="SAM" id="MobiDB-lite"/>
    </source>
</evidence>
<feature type="region of interest" description="Disordered" evidence="2">
    <location>
        <begin position="1215"/>
        <end position="1241"/>
    </location>
</feature>
<proteinExistence type="predicted"/>
<evidence type="ECO:0000259" key="5">
    <source>
        <dbReference type="PROSITE" id="PS51175"/>
    </source>
</evidence>
<feature type="region of interest" description="Disordered" evidence="2">
    <location>
        <begin position="686"/>
        <end position="709"/>
    </location>
</feature>
<dbReference type="Gene3D" id="2.60.120.260">
    <property type="entry name" value="Galactose-binding domain-like"/>
    <property type="match status" value="1"/>
</dbReference>
<dbReference type="InterPro" id="IPR010496">
    <property type="entry name" value="AL/BT2_dom"/>
</dbReference>
<dbReference type="Pfam" id="PF03422">
    <property type="entry name" value="CBM_6"/>
    <property type="match status" value="1"/>
</dbReference>
<dbReference type="Gene3D" id="2.60.40.10">
    <property type="entry name" value="Immunoglobulins"/>
    <property type="match status" value="2"/>
</dbReference>
<dbReference type="InterPro" id="IPR006311">
    <property type="entry name" value="TAT_signal"/>
</dbReference>
<sequence length="1401" mass="150650">MSLSRRRAVTAFAAAALLLPLAGPPAAAQPDDPDDAVHVSSTATLRPYAAVDGDFEKIQLTEDVGEPMALAVAPDGRVLMTDRRGTIKIFDPNSYNVTTAGHIEVYAGEEDGLQGIALDPDFEDNGWVYTYYAPPDPQPRNVLSRFQLDGNTLDLASEQVILEVPTQRDLCCHVGGDIDFDAEGNLYLSTGDNTNSWASDGYTPIDEREGREPFDAQRSSGNTNDLRGKLLRITVQDDGGYTIPEGNLFEEGTEGTRPEIYYMGLRNPFRFSVDQETGRIFLGVVGPDARDAHPERGPEAFDEVYLMDGPGNGGWPYCMGNNTPYVDYDFTNGQSGETFDCANLVNDSPNNTGLAELPPATAADVWYSYGCSDEFPELPCEGGNTAMGGPVYRYDPDLESNTKFPESFDGAHFFYEYSRNFVADVRFDESGEYESMTPFLEELDFNQPMDMEFGPEGSLYVLEYGGGFFTPGTYAGLYRIDHTQGVQSPAVELSVDQTSGEAPLPVSFDASRSTDPNGGELTFAWDFEGDGVDDAEGPTARHTYAENGIYHAKLTVSNTAGRETVQRITITIGNNAPDVRFSTPPDGSMFDWEDQIAYRVEVDDVEDGSIGDGISCTEVTTQTALGHDTHAHPQDNFQNCQGVFSPESGSHSGDANLFWVARTSYSDRGSDGVGSTTSEQEIILQPKTKQAQHFSSSEGISVGDREGAEGGQVVTEIDPGDWISYRPMNLLNIDGVNLRVATGDAEGAVELRLGAPDGELVATLPVPSGDGEFVDLDPVELTDPGGTHELFLVFAGEGSNLFDLDHISFQGLGAAGPRHVEAVGDVDRGPAPLDVAFTAEGEALPEGSSFEWDFGDGAAASGDAVEHTYTETGEHTATVTVTDPDGVVRATDTVEVTVHDAVTGTLAVDPAEAELTTDDTHTVTATVSEEARDAEVTLEVYRRSPASPLPPGQDEGVPHLLVERTVGTPDEDGTVTLDYASTVTSEERVVACLGYGGGCVRGGDTLVTGGADGTDILNLRTDLSTATAAASWQVVADEDGFLNLYDGKSLAGWEQLGGGGFTVDEDGTLRPHGPRGILWYAEREFDDYVLEAEYETYSVSANSGLYQRFPDPRGDLSVPSDQGYEVAILDRVDDAINRTGSINGYMAAKYLTANPPYGGWNTFEIEVVDQQYTVTLNDRIVTEYTGDGSRGLSGHIGVENADSQLRFRNLRIKPLGEDEQPPGAPAVTAALDPAEPNGDPHGDWEGTYHSPVTATLSVEEGGEGTEIEYRWGDGDWSTYSEPLTSEEEGEHVLGYRSRTAGGAVSEEAELSFVIRHDACPGSDLRETVHAGQDSGVPNRVRDDGCTVNDLVDETREWSGHAVFVAHVRQLTADLAAEGLLDTAERARVIHAAVSSDIGRRD</sequence>
<dbReference type="SMART" id="SM00606">
    <property type="entry name" value="CBD_IV"/>
    <property type="match status" value="1"/>
</dbReference>
<dbReference type="CDD" id="cd04084">
    <property type="entry name" value="CBM6_xylanase-like"/>
    <property type="match status" value="1"/>
</dbReference>
<dbReference type="InterPro" id="IPR035986">
    <property type="entry name" value="PKD_dom_sf"/>
</dbReference>
<comment type="caution">
    <text evidence="6">The sequence shown here is derived from an EMBL/GenBank/DDBJ whole genome shotgun (WGS) entry which is preliminary data.</text>
</comment>
<dbReference type="Pfam" id="PF07995">
    <property type="entry name" value="GSDH"/>
    <property type="match status" value="1"/>
</dbReference>
<dbReference type="SMART" id="SM00089">
    <property type="entry name" value="PKD"/>
    <property type="match status" value="2"/>
</dbReference>
<dbReference type="InterPro" id="IPR005084">
    <property type="entry name" value="CBM6"/>
</dbReference>
<dbReference type="InterPro" id="IPR013783">
    <property type="entry name" value="Ig-like_fold"/>
</dbReference>
<dbReference type="SUPFAM" id="SSF50952">
    <property type="entry name" value="Soluble quinoprotein glucose dehydrogenase"/>
    <property type="match status" value="1"/>
</dbReference>
<dbReference type="Gene3D" id="2.60.120.560">
    <property type="entry name" value="Exo-inulinase, domain 1"/>
    <property type="match status" value="1"/>
</dbReference>
<reference evidence="6 7" key="1">
    <citation type="submission" date="2013-07" db="EMBL/GenBank/DDBJ databases">
        <authorList>
            <consortium name="DOE Joint Genome Institute"/>
            <person name="Reeve W."/>
            <person name="Huntemann M."/>
            <person name="Han J."/>
            <person name="Chen A."/>
            <person name="Kyrpides N."/>
            <person name="Mavromatis K."/>
            <person name="Markowitz V."/>
            <person name="Palaniappan K."/>
            <person name="Ivanova N."/>
            <person name="Schaumberg A."/>
            <person name="Pati A."/>
            <person name="Liolios K."/>
            <person name="Nordberg H.P."/>
            <person name="Cantor M.N."/>
            <person name="Hua S.X."/>
            <person name="Woyke T."/>
        </authorList>
    </citation>
    <scope>NUCLEOTIDE SEQUENCE [LARGE SCALE GENOMIC DNA]</scope>
    <source>
        <strain evidence="6 7">DSM 43889</strain>
    </source>
</reference>
<dbReference type="CDD" id="cd00146">
    <property type="entry name" value="PKD"/>
    <property type="match status" value="2"/>
</dbReference>
<feature type="signal peptide" evidence="3">
    <location>
        <begin position="1"/>
        <end position="28"/>
    </location>
</feature>
<gene>
    <name evidence="6" type="ORF">G443_000284</name>
</gene>
<name>A0ABT1JCQ9_ACTCY</name>
<evidence type="ECO:0000313" key="7">
    <source>
        <dbReference type="Proteomes" id="UP000791080"/>
    </source>
</evidence>
<dbReference type="SUPFAM" id="SSF49785">
    <property type="entry name" value="Galactose-binding domain-like"/>
    <property type="match status" value="1"/>
</dbReference>
<dbReference type="InterPro" id="IPR000601">
    <property type="entry name" value="PKD_dom"/>
</dbReference>
<feature type="domain" description="CBM6" evidence="5">
    <location>
        <begin position="687"/>
        <end position="810"/>
    </location>
</feature>
<dbReference type="InterPro" id="IPR011041">
    <property type="entry name" value="Quinoprot_gluc/sorb_DH_b-prop"/>
</dbReference>
<accession>A0ABT1JCQ9</accession>
<dbReference type="Pfam" id="PF18911">
    <property type="entry name" value="PKD_4"/>
    <property type="match status" value="2"/>
</dbReference>
<dbReference type="PROSITE" id="PS50093">
    <property type="entry name" value="PKD"/>
    <property type="match status" value="2"/>
</dbReference>
<dbReference type="InterPro" id="IPR011042">
    <property type="entry name" value="6-blade_b-propeller_TolB-like"/>
</dbReference>
<dbReference type="PANTHER" id="PTHR19328">
    <property type="entry name" value="HEDGEHOG-INTERACTING PROTEIN"/>
    <property type="match status" value="1"/>
</dbReference>
<feature type="chain" id="PRO_5045169996" evidence="3">
    <location>
        <begin position="29"/>
        <end position="1401"/>
    </location>
</feature>
<dbReference type="PANTHER" id="PTHR19328:SF75">
    <property type="entry name" value="ALDOSE SUGAR DEHYDROGENASE YLII"/>
    <property type="match status" value="1"/>
</dbReference>
<dbReference type="EMBL" id="AUBJ02000001">
    <property type="protein sequence ID" value="MCP2330014.1"/>
    <property type="molecule type" value="Genomic_DNA"/>
</dbReference>
<protein>
    <submittedName>
        <fullName evidence="6">Glucose/arabinose dehydrogenase, beta-propeller fold</fullName>
    </submittedName>
</protein>
<evidence type="ECO:0000256" key="3">
    <source>
        <dbReference type="SAM" id="SignalP"/>
    </source>
</evidence>
<feature type="domain" description="PKD" evidence="4">
    <location>
        <begin position="818"/>
        <end position="903"/>
    </location>
</feature>
<feature type="compositionally biased region" description="Polar residues" evidence="2">
    <location>
        <begin position="687"/>
        <end position="699"/>
    </location>
</feature>
<dbReference type="SUPFAM" id="SSF49299">
    <property type="entry name" value="PKD domain"/>
    <property type="match status" value="2"/>
</dbReference>
<dbReference type="InterPro" id="IPR022409">
    <property type="entry name" value="PKD/Chitinase_dom"/>
</dbReference>
<organism evidence="6 7">
    <name type="scientific">Actinoalloteichus caeruleus DSM 43889</name>
    <dbReference type="NCBI Taxonomy" id="1120930"/>
    <lineage>
        <taxon>Bacteria</taxon>
        <taxon>Bacillati</taxon>
        <taxon>Actinomycetota</taxon>
        <taxon>Actinomycetes</taxon>
        <taxon>Pseudonocardiales</taxon>
        <taxon>Pseudonocardiaceae</taxon>
        <taxon>Actinoalloteichus</taxon>
        <taxon>Actinoalloteichus cyanogriseus</taxon>
    </lineage>
</organism>
<dbReference type="Gene3D" id="2.120.10.30">
    <property type="entry name" value="TolB, C-terminal domain"/>
    <property type="match status" value="1"/>
</dbReference>
<dbReference type="Proteomes" id="UP000791080">
    <property type="component" value="Unassembled WGS sequence"/>
</dbReference>
<evidence type="ECO:0000259" key="4">
    <source>
        <dbReference type="PROSITE" id="PS50093"/>
    </source>
</evidence>
<evidence type="ECO:0000256" key="1">
    <source>
        <dbReference type="ARBA" id="ARBA00022729"/>
    </source>
</evidence>
<reference evidence="6 7" key="2">
    <citation type="submission" date="2022-06" db="EMBL/GenBank/DDBJ databases">
        <title>Genomic Encyclopedia of Type Strains, Phase I: the one thousand microbial genomes (KMG-I) project.</title>
        <authorList>
            <person name="Kyrpides N."/>
        </authorList>
    </citation>
    <scope>NUCLEOTIDE SEQUENCE [LARGE SCALE GENOMIC DNA]</scope>
    <source>
        <strain evidence="6 7">DSM 43889</strain>
    </source>
</reference>
<dbReference type="RefSeq" id="WP_245588788.1">
    <property type="nucleotide sequence ID" value="NZ_AUBJ02000001.1"/>
</dbReference>
<keyword evidence="1 3" id="KW-0732">Signal</keyword>
<dbReference type="InterPro" id="IPR008979">
    <property type="entry name" value="Galactose-bd-like_sf"/>
</dbReference>